<gene>
    <name evidence="1" type="ORF">LCGC14_1187100</name>
</gene>
<dbReference type="AlphaFoldDB" id="A0A0F9LKH3"/>
<dbReference type="EMBL" id="LAZR01005995">
    <property type="protein sequence ID" value="KKM95544.1"/>
    <property type="molecule type" value="Genomic_DNA"/>
</dbReference>
<sequence>MAVTVTWVEFNGTDLDTGNGTALASNLNFGSVDSADLATASNPIAAASNSYVKYWQAQWSGSFTSVSNAKLYKSAGALISGETLKFSGSYTKSGAPTQTGLSIPDIPTSLPGSNNIALPNTTDGTLWQADYESTPDYASGARSSTMVFQLQTASGIAAGPVNQKTISLTYDRT</sequence>
<name>A0A0F9LKH3_9ZZZZ</name>
<protein>
    <submittedName>
        <fullName evidence="1">Uncharacterized protein</fullName>
    </submittedName>
</protein>
<evidence type="ECO:0000313" key="1">
    <source>
        <dbReference type="EMBL" id="KKM95544.1"/>
    </source>
</evidence>
<comment type="caution">
    <text evidence="1">The sequence shown here is derived from an EMBL/GenBank/DDBJ whole genome shotgun (WGS) entry which is preliminary data.</text>
</comment>
<organism evidence="1">
    <name type="scientific">marine sediment metagenome</name>
    <dbReference type="NCBI Taxonomy" id="412755"/>
    <lineage>
        <taxon>unclassified sequences</taxon>
        <taxon>metagenomes</taxon>
        <taxon>ecological metagenomes</taxon>
    </lineage>
</organism>
<reference evidence="1" key="1">
    <citation type="journal article" date="2015" name="Nature">
        <title>Complex archaea that bridge the gap between prokaryotes and eukaryotes.</title>
        <authorList>
            <person name="Spang A."/>
            <person name="Saw J.H."/>
            <person name="Jorgensen S.L."/>
            <person name="Zaremba-Niedzwiedzka K."/>
            <person name="Martijn J."/>
            <person name="Lind A.E."/>
            <person name="van Eijk R."/>
            <person name="Schleper C."/>
            <person name="Guy L."/>
            <person name="Ettema T.J."/>
        </authorList>
    </citation>
    <scope>NUCLEOTIDE SEQUENCE</scope>
</reference>
<accession>A0A0F9LKH3</accession>
<proteinExistence type="predicted"/>